<reference evidence="8 9" key="1">
    <citation type="submission" date="2009-08" db="EMBL/GenBank/DDBJ databases">
        <title>The Genome Sequence of Spizellomyces punctatus strain DAOM BR117.</title>
        <authorList>
            <consortium name="The Broad Institute Genome Sequencing Platform"/>
            <person name="Russ C."/>
            <person name="Cuomo C."/>
            <person name="Shea T."/>
            <person name="Young S.K."/>
            <person name="Zeng Q."/>
            <person name="Koehrsen M."/>
            <person name="Haas B."/>
            <person name="Borodovsky M."/>
            <person name="Guigo R."/>
            <person name="Alvarado L."/>
            <person name="Berlin A."/>
            <person name="Bochicchio J."/>
            <person name="Borenstein D."/>
            <person name="Chapman S."/>
            <person name="Chen Z."/>
            <person name="Engels R."/>
            <person name="Freedman E."/>
            <person name="Gellesch M."/>
            <person name="Goldberg J."/>
            <person name="Griggs A."/>
            <person name="Gujja S."/>
            <person name="Heiman D."/>
            <person name="Hepburn T."/>
            <person name="Howarth C."/>
            <person name="Jen D."/>
            <person name="Larson L."/>
            <person name="Lewis B."/>
            <person name="Mehta T."/>
            <person name="Park D."/>
            <person name="Pearson M."/>
            <person name="Roberts A."/>
            <person name="Saif S."/>
            <person name="Shenoy N."/>
            <person name="Sisk P."/>
            <person name="Stolte C."/>
            <person name="Sykes S."/>
            <person name="Thomson T."/>
            <person name="Walk T."/>
            <person name="White J."/>
            <person name="Yandava C."/>
            <person name="Burger G."/>
            <person name="Gray M.W."/>
            <person name="Holland P.W.H."/>
            <person name="King N."/>
            <person name="Lang F.B.F."/>
            <person name="Roger A.J."/>
            <person name="Ruiz-Trillo I."/>
            <person name="Lander E."/>
            <person name="Nusbaum C."/>
        </authorList>
    </citation>
    <scope>NUCLEOTIDE SEQUENCE [LARGE SCALE GENOMIC DNA]</scope>
    <source>
        <strain evidence="8 9">DAOM BR117</strain>
    </source>
</reference>
<feature type="domain" description="K Homology" evidence="7">
    <location>
        <begin position="597"/>
        <end position="680"/>
    </location>
</feature>
<dbReference type="eggNOG" id="KOG2208">
    <property type="taxonomic scope" value="Eukaryota"/>
</dbReference>
<dbReference type="InterPro" id="IPR004088">
    <property type="entry name" value="KH_dom_type_1"/>
</dbReference>
<dbReference type="CDD" id="cd22408">
    <property type="entry name" value="KH-I_Vigilin_rpt4"/>
    <property type="match status" value="1"/>
</dbReference>
<dbReference type="CDD" id="cd00105">
    <property type="entry name" value="KH-I"/>
    <property type="match status" value="1"/>
</dbReference>
<evidence type="ECO:0000256" key="4">
    <source>
        <dbReference type="ARBA" id="ARBA00022884"/>
    </source>
</evidence>
<keyword evidence="2" id="KW-0963">Cytoplasm</keyword>
<dbReference type="GO" id="GO:0003729">
    <property type="term" value="F:mRNA binding"/>
    <property type="evidence" value="ECO:0007669"/>
    <property type="project" value="TreeGrafter"/>
</dbReference>
<feature type="domain" description="K Homology" evidence="7">
    <location>
        <begin position="504"/>
        <end position="593"/>
    </location>
</feature>
<sequence length="1623" mass="176638">MDLDAGGSLLDQLQNQLHPDTTPQASAAPLSIYEEEPVPETDSAIEAPPAVKRDLDISSEELFPALPAAAPGKSPIGAWATKGINGHARAASASSGSSRGATPSGGIGRPKKITERFEIPAQLQANLQNEKGKPITAAYVCKQIMSRLGTSIDLSSNSRTGVLTVLINGKPEAVKQTKREVISALTLQVKEVITIPASVRPHLVGKAGANIKALMARTLTKIDIPRNSDEDRNAPVSDNLMEEEPEQDVVIIGDYEGVEEAKKAIETLVSQRTSKRTLRVSIERSYHPFIAGPNGSQVQLLQLETDTRIHIPPVVPTLQDKGSSDILIVGERTAVLAAEERLRAIYEEVKRTTRTLQIPVKKRQHRFIIGQKGAALQEVMEQTGCHVELPPPSDPSETITIRGPENMLSQALQLVIEKSNSIVIDEIDVVATISPSTDPELFLRYVYTKERNQLKAIESAHNATILQQKSTEGNSILEIQSKTKMDTDAARAALYALVKEWGSLLSFGVVEIPSGLHKFVVGKGGQNITKVRAKKEWDGRLVDVIVPHESDESDEVLIVVKRIPGAKGGLAASDKESSTLIEKVKEELESQATALADLVTQTISIDPKYHGRLIGAGGAALKELLSPYGNAVTVKFPKNVEQSAKESKANGKESDPSAVVIRGPKKEAMEVADKISKQVAEWRHVELMSSFSEVITVPKGLGRRLVGSGKDLKWIVSAVREKVASGEVHKSKISEKELTPPNLNLRAEVDVGVDQDTLTLYGPKTIVALAKAVVAERAQKLADTVTEEVDLFNAVSGTTRKSLHEIGGDIRRKVLRRIIGKEGKGIKRISEKHSIYVKFADRNRTTVREDDEDENASVEDLEASEEATGSVSIKGSVADVAAARKELVELVEHEILHSFVATFLFAKACLPHIVGRAGAKVQKLKDECDVRIDFRDMDDDDENVECIIEGTKEGCADARQKILEAVDDMVNTQSVEMQIPSYLHKHIIGPGGSKIRSVIDNFGGPDKLKVQFPRAHVDPASAQDTVTIKAHLRVVPEVQKELERLVHEALSSEEGETREVELVGRSGDSNVVEKIISIPKADSNRVAGRSGEGLMDVMKRFGVTVWYEEGSEQDDFVKIRIAARIGKESDVHEARNELLSRVRISQSVPIPHNILEAIQAATGAERDMHLAALQDIAKRVRQESGVFPELSSGATKGSEGACFVVRGDTKAVDKGVKSCEKFLDELTKYTHSHRIQLDSDLRPHLIGRQGFTINRLRSESGAEIDIIRGAQKGTKDTVVIRGISEASVEKARQMIEGIVHDQEERLRRDREREERDRERERELESRRVQARIDDDDADHKVQATESSDQPSVPGWSGRAHVHRPSRNKKKRVDETATPSPPPLSRESSTASYWSYVEGVASKKDESGWKEVGGGKKAIKGNKEKADDAKQPREPEPKPEVDEVQVEGGATAAKKKKKKKGAAAGPEAAPPLTGPVPVSPSARPPSPVKQEPVAQPKVQETARPPSPAKAAAFEKPLTKQTAVRPVSPAPSASAVREEIKQVPTLPEFEVEDVEAQPENDGWQTVNSVKKFKQAKLAAQNSTTGIGSVPTMPGGDEEAAKKKKKNKKKKKKAGNDGAAMPGDGE</sequence>
<dbReference type="PANTHER" id="PTHR10627:SF31">
    <property type="entry name" value="DODECA-SATELLITE-BINDING PROTEIN 1, ISOFORM A"/>
    <property type="match status" value="1"/>
</dbReference>
<feature type="region of interest" description="Disordered" evidence="6">
    <location>
        <begin position="1303"/>
        <end position="1543"/>
    </location>
</feature>
<feature type="domain" description="K Homology" evidence="7">
    <location>
        <begin position="783"/>
        <end position="892"/>
    </location>
</feature>
<dbReference type="FunCoup" id="A0A0L0H803">
    <property type="interactions" value="217"/>
</dbReference>
<keyword evidence="4 5" id="KW-0694">RNA-binding</keyword>
<feature type="domain" description="K Homology" evidence="7">
    <location>
        <begin position="971"/>
        <end position="1047"/>
    </location>
</feature>
<dbReference type="InterPro" id="IPR036612">
    <property type="entry name" value="KH_dom_type_1_sf"/>
</dbReference>
<feature type="region of interest" description="Disordered" evidence="6">
    <location>
        <begin position="1576"/>
        <end position="1623"/>
    </location>
</feature>
<dbReference type="InterPro" id="IPR004087">
    <property type="entry name" value="KH_dom"/>
</dbReference>
<dbReference type="CDD" id="cd22407">
    <property type="entry name" value="KH-I_Vigilin_rpt3"/>
    <property type="match status" value="1"/>
</dbReference>
<name>A0A0L0H803_SPIPD</name>
<proteinExistence type="predicted"/>
<feature type="compositionally biased region" description="Basic residues" evidence="6">
    <location>
        <begin position="1359"/>
        <end position="1370"/>
    </location>
</feature>
<feature type="domain" description="K Homology" evidence="7">
    <location>
        <begin position="111"/>
        <end position="186"/>
    </location>
</feature>
<dbReference type="Pfam" id="PF00013">
    <property type="entry name" value="KH_1"/>
    <property type="match status" value="7"/>
</dbReference>
<dbReference type="STRING" id="645134.A0A0L0H803"/>
<evidence type="ECO:0000313" key="9">
    <source>
        <dbReference type="Proteomes" id="UP000053201"/>
    </source>
</evidence>
<dbReference type="GeneID" id="27690860"/>
<dbReference type="GO" id="GO:0005737">
    <property type="term" value="C:cytoplasm"/>
    <property type="evidence" value="ECO:0007669"/>
    <property type="project" value="TreeGrafter"/>
</dbReference>
<evidence type="ECO:0000256" key="6">
    <source>
        <dbReference type="SAM" id="MobiDB-lite"/>
    </source>
</evidence>
<dbReference type="VEuPathDB" id="FungiDB:SPPG_07662"/>
<feature type="domain" description="K Homology" evidence="7">
    <location>
        <begin position="897"/>
        <end position="967"/>
    </location>
</feature>
<keyword evidence="9" id="KW-1185">Reference proteome</keyword>
<feature type="compositionally biased region" description="Pro residues" evidence="6">
    <location>
        <begin position="1467"/>
        <end position="1486"/>
    </location>
</feature>
<dbReference type="Gene3D" id="3.30.1370.10">
    <property type="entry name" value="K Homology domain, type 1"/>
    <property type="match status" value="9"/>
</dbReference>
<dbReference type="EMBL" id="KQ257466">
    <property type="protein sequence ID" value="KNC96828.1"/>
    <property type="molecule type" value="Genomic_DNA"/>
</dbReference>
<feature type="compositionally biased region" description="Low complexity" evidence="6">
    <location>
        <begin position="89"/>
        <end position="101"/>
    </location>
</feature>
<feature type="domain" description="K Homology" evidence="7">
    <location>
        <begin position="187"/>
        <end position="270"/>
    </location>
</feature>
<dbReference type="Proteomes" id="UP000053201">
    <property type="component" value="Unassembled WGS sequence"/>
</dbReference>
<dbReference type="SUPFAM" id="SSF54791">
    <property type="entry name" value="Eukaryotic type KH-domain (KH-domain type I)"/>
    <property type="match status" value="8"/>
</dbReference>
<feature type="domain" description="K Homology" evidence="7">
    <location>
        <begin position="689"/>
        <end position="779"/>
    </location>
</feature>
<feature type="domain" description="K Homology" evidence="7">
    <location>
        <begin position="1229"/>
        <end position="1300"/>
    </location>
</feature>
<evidence type="ECO:0000256" key="5">
    <source>
        <dbReference type="PROSITE-ProRule" id="PRU00117"/>
    </source>
</evidence>
<feature type="compositionally biased region" description="Basic and acidic residues" evidence="6">
    <location>
        <begin position="1303"/>
        <end position="1342"/>
    </location>
</feature>
<organism evidence="8 9">
    <name type="scientific">Spizellomyces punctatus (strain DAOM BR117)</name>
    <dbReference type="NCBI Taxonomy" id="645134"/>
    <lineage>
        <taxon>Eukaryota</taxon>
        <taxon>Fungi</taxon>
        <taxon>Fungi incertae sedis</taxon>
        <taxon>Chytridiomycota</taxon>
        <taxon>Chytridiomycota incertae sedis</taxon>
        <taxon>Chytridiomycetes</taxon>
        <taxon>Spizellomycetales</taxon>
        <taxon>Spizellomycetaceae</taxon>
        <taxon>Spizellomyces</taxon>
    </lineage>
</organism>
<feature type="domain" description="K Homology" evidence="7">
    <location>
        <begin position="421"/>
        <end position="499"/>
    </location>
</feature>
<feature type="compositionally biased region" description="Basic and acidic residues" evidence="6">
    <location>
        <begin position="1420"/>
        <end position="1440"/>
    </location>
</feature>
<evidence type="ECO:0000313" key="8">
    <source>
        <dbReference type="EMBL" id="KNC96828.1"/>
    </source>
</evidence>
<dbReference type="RefSeq" id="XP_016604868.1">
    <property type="nucleotide sequence ID" value="XM_016755819.1"/>
</dbReference>
<dbReference type="OrthoDB" id="10027144at2759"/>
<keyword evidence="3" id="KW-0677">Repeat</keyword>
<dbReference type="InParanoid" id="A0A0L0H803"/>
<accession>A0A0L0H803</accession>
<comment type="subcellular location">
    <subcellularLocation>
        <location evidence="1">Cytoplasm</location>
    </subcellularLocation>
</comment>
<evidence type="ECO:0000256" key="1">
    <source>
        <dbReference type="ARBA" id="ARBA00004496"/>
    </source>
</evidence>
<dbReference type="OMA" id="DHAGQQV"/>
<evidence type="ECO:0000259" key="7">
    <source>
        <dbReference type="SMART" id="SM00322"/>
    </source>
</evidence>
<dbReference type="Pfam" id="PF24668">
    <property type="entry name" value="KH_Vigilin"/>
    <property type="match status" value="1"/>
</dbReference>
<dbReference type="SMART" id="SM00322">
    <property type="entry name" value="KH"/>
    <property type="match status" value="13"/>
</dbReference>
<feature type="region of interest" description="Disordered" evidence="6">
    <location>
        <begin position="89"/>
        <end position="110"/>
    </location>
</feature>
<dbReference type="PROSITE" id="PS50084">
    <property type="entry name" value="KH_TYPE_1"/>
    <property type="match status" value="9"/>
</dbReference>
<feature type="compositionally biased region" description="Basic residues" evidence="6">
    <location>
        <begin position="1599"/>
        <end position="1610"/>
    </location>
</feature>
<protein>
    <recommendedName>
        <fullName evidence="7">K Homology domain-containing protein</fullName>
    </recommendedName>
</protein>
<dbReference type="PANTHER" id="PTHR10627">
    <property type="entry name" value="SCP160"/>
    <property type="match status" value="1"/>
</dbReference>
<evidence type="ECO:0000256" key="2">
    <source>
        <dbReference type="ARBA" id="ARBA00022490"/>
    </source>
</evidence>
<evidence type="ECO:0000256" key="3">
    <source>
        <dbReference type="ARBA" id="ARBA00022737"/>
    </source>
</evidence>
<feature type="domain" description="K Homology" evidence="7">
    <location>
        <begin position="1070"/>
        <end position="1143"/>
    </location>
</feature>
<gene>
    <name evidence="8" type="ORF">SPPG_07662</name>
</gene>
<feature type="domain" description="K Homology" evidence="7">
    <location>
        <begin position="352"/>
        <end position="420"/>
    </location>
</feature>
<dbReference type="InterPro" id="IPR057778">
    <property type="entry name" value="KH_Vigilin_N"/>
</dbReference>
<feature type="domain" description="K Homology" evidence="7">
    <location>
        <begin position="274"/>
        <end position="347"/>
    </location>
</feature>